<dbReference type="CDD" id="cd02165">
    <property type="entry name" value="NMNAT"/>
    <property type="match status" value="1"/>
</dbReference>
<evidence type="ECO:0000256" key="9">
    <source>
        <dbReference type="ARBA" id="ARBA00023027"/>
    </source>
</evidence>
<dbReference type="InterPro" id="IPR004821">
    <property type="entry name" value="Cyt_trans-like"/>
</dbReference>
<reference evidence="13 14" key="1">
    <citation type="submission" date="2009-02" db="EMBL/GenBank/DDBJ databases">
        <title>The Genome Sequence of Oxalobacter formigenes OXCC13.</title>
        <authorList>
            <consortium name="The Broad Institute Genome Sequencing Platform"/>
            <person name="Ward D."/>
            <person name="Young S.K."/>
            <person name="Kodira C.D."/>
            <person name="Zeng Q."/>
            <person name="Koehrsen M."/>
            <person name="Alvarado L."/>
            <person name="Berlin A."/>
            <person name="Borenstein D."/>
            <person name="Chen Z."/>
            <person name="Engels R."/>
            <person name="Freedman E."/>
            <person name="Gellesch M."/>
            <person name="Goldberg J."/>
            <person name="Griggs A."/>
            <person name="Gujja S."/>
            <person name="Heiman D."/>
            <person name="Hepburn T."/>
            <person name="Howarth C."/>
            <person name="Jen D."/>
            <person name="Larson L."/>
            <person name="Lewis B."/>
            <person name="Mehta T."/>
            <person name="Park D."/>
            <person name="Pearson M."/>
            <person name="Roberts A."/>
            <person name="Saif S."/>
            <person name="Shea T."/>
            <person name="Shenoy N."/>
            <person name="Sisk P."/>
            <person name="Stolte C."/>
            <person name="Sykes S."/>
            <person name="Walk T."/>
            <person name="White J."/>
            <person name="Yandava C."/>
            <person name="Allison M.J."/>
            <person name="Lander E."/>
            <person name="Nusbaum C."/>
            <person name="Galagan J."/>
            <person name="Birren B."/>
        </authorList>
    </citation>
    <scope>NUCLEOTIDE SEQUENCE [LARGE SCALE GENOMIC DNA]</scope>
    <source>
        <strain evidence="13 14">OXCC13</strain>
    </source>
</reference>
<keyword evidence="8 11" id="KW-0067">ATP-binding</keyword>
<evidence type="ECO:0000259" key="12">
    <source>
        <dbReference type="Pfam" id="PF01467"/>
    </source>
</evidence>
<keyword evidence="4 11" id="KW-0662">Pyridine nucleotide biosynthesis</keyword>
<comment type="pathway">
    <text evidence="2 11">Cofactor biosynthesis; NAD(+) biosynthesis; deamido-NAD(+) from nicotinate D-ribonucleotide: step 1/1.</text>
</comment>
<dbReference type="InterPro" id="IPR005248">
    <property type="entry name" value="NadD/NMNAT"/>
</dbReference>
<name>C3X7M7_OXAFO</name>
<dbReference type="Pfam" id="PF01467">
    <property type="entry name" value="CTP_transf_like"/>
    <property type="match status" value="1"/>
</dbReference>
<evidence type="ECO:0000256" key="10">
    <source>
        <dbReference type="ARBA" id="ARBA00048721"/>
    </source>
</evidence>
<dbReference type="GO" id="GO:0009435">
    <property type="term" value="P:NAD+ biosynthetic process"/>
    <property type="evidence" value="ECO:0007669"/>
    <property type="project" value="UniProtKB-UniRule"/>
</dbReference>
<evidence type="ECO:0000256" key="3">
    <source>
        <dbReference type="ARBA" id="ARBA00009014"/>
    </source>
</evidence>
<dbReference type="GO" id="GO:0004515">
    <property type="term" value="F:nicotinate-nucleotide adenylyltransferase activity"/>
    <property type="evidence" value="ECO:0007669"/>
    <property type="project" value="UniProtKB-UniRule"/>
</dbReference>
<protein>
    <recommendedName>
        <fullName evidence="11">Probable nicotinate-nucleotide adenylyltransferase</fullName>
        <ecNumber evidence="11">2.7.7.18</ecNumber>
    </recommendedName>
    <alternativeName>
        <fullName evidence="11">Deamido-NAD(+) diphosphorylase</fullName>
    </alternativeName>
    <alternativeName>
        <fullName evidence="11">Deamido-NAD(+) pyrophosphorylase</fullName>
    </alternativeName>
    <alternativeName>
        <fullName evidence="11">Nicotinate mononucleotide adenylyltransferase</fullName>
        <shortName evidence="11">NaMN adenylyltransferase</shortName>
    </alternativeName>
</protein>
<evidence type="ECO:0000256" key="1">
    <source>
        <dbReference type="ARBA" id="ARBA00002324"/>
    </source>
</evidence>
<dbReference type="OrthoDB" id="5295945at2"/>
<gene>
    <name evidence="11 13" type="primary">nadD</name>
    <name evidence="13" type="ORF">OFBG_00231</name>
</gene>
<comment type="function">
    <text evidence="1 11">Catalyzes the reversible adenylation of nicotinate mononucleotide (NaMN) to nicotinic acid adenine dinucleotide (NaAD).</text>
</comment>
<dbReference type="Gene3D" id="3.40.50.620">
    <property type="entry name" value="HUPs"/>
    <property type="match status" value="1"/>
</dbReference>
<dbReference type="Proteomes" id="UP000005089">
    <property type="component" value="Unassembled WGS sequence"/>
</dbReference>
<evidence type="ECO:0000256" key="7">
    <source>
        <dbReference type="ARBA" id="ARBA00022741"/>
    </source>
</evidence>
<keyword evidence="7 11" id="KW-0547">Nucleotide-binding</keyword>
<dbReference type="PANTHER" id="PTHR39321">
    <property type="entry name" value="NICOTINATE-NUCLEOTIDE ADENYLYLTRANSFERASE-RELATED"/>
    <property type="match status" value="1"/>
</dbReference>
<dbReference type="RefSeq" id="WP_005879539.1">
    <property type="nucleotide sequence ID" value="NZ_CP019430.1"/>
</dbReference>
<comment type="catalytic activity">
    <reaction evidence="10 11">
        <text>nicotinate beta-D-ribonucleotide + ATP + H(+) = deamido-NAD(+) + diphosphate</text>
        <dbReference type="Rhea" id="RHEA:22860"/>
        <dbReference type="ChEBI" id="CHEBI:15378"/>
        <dbReference type="ChEBI" id="CHEBI:30616"/>
        <dbReference type="ChEBI" id="CHEBI:33019"/>
        <dbReference type="ChEBI" id="CHEBI:57502"/>
        <dbReference type="ChEBI" id="CHEBI:58437"/>
        <dbReference type="EC" id="2.7.7.18"/>
    </reaction>
</comment>
<dbReference type="EMBL" id="GG658170">
    <property type="protein sequence ID" value="EEO29203.1"/>
    <property type="molecule type" value="Genomic_DNA"/>
</dbReference>
<dbReference type="STRING" id="847.BRW83_2046"/>
<evidence type="ECO:0000256" key="5">
    <source>
        <dbReference type="ARBA" id="ARBA00022679"/>
    </source>
</evidence>
<dbReference type="EC" id="2.7.7.18" evidence="11"/>
<evidence type="ECO:0000256" key="6">
    <source>
        <dbReference type="ARBA" id="ARBA00022695"/>
    </source>
</evidence>
<dbReference type="AlphaFoldDB" id="C3X7M7"/>
<evidence type="ECO:0000256" key="4">
    <source>
        <dbReference type="ARBA" id="ARBA00022642"/>
    </source>
</evidence>
<evidence type="ECO:0000256" key="11">
    <source>
        <dbReference type="HAMAP-Rule" id="MF_00244"/>
    </source>
</evidence>
<feature type="domain" description="Cytidyltransferase-like" evidence="12">
    <location>
        <begin position="8"/>
        <end position="189"/>
    </location>
</feature>
<dbReference type="PANTHER" id="PTHR39321:SF3">
    <property type="entry name" value="PHOSPHOPANTETHEINE ADENYLYLTRANSFERASE"/>
    <property type="match status" value="1"/>
</dbReference>
<dbReference type="UniPathway" id="UPA00253">
    <property type="reaction ID" value="UER00332"/>
</dbReference>
<accession>C3X7M7</accession>
<keyword evidence="5 11" id="KW-0808">Transferase</keyword>
<dbReference type="NCBIfam" id="NF000839">
    <property type="entry name" value="PRK00071.1-1"/>
    <property type="match status" value="1"/>
</dbReference>
<dbReference type="SUPFAM" id="SSF52374">
    <property type="entry name" value="Nucleotidylyl transferase"/>
    <property type="match status" value="1"/>
</dbReference>
<dbReference type="HOGENOM" id="CLU_069765_0_0_4"/>
<proteinExistence type="inferred from homology"/>
<keyword evidence="6 11" id="KW-0548">Nucleotidyltransferase</keyword>
<keyword evidence="9 11" id="KW-0520">NAD</keyword>
<organism evidence="13 14">
    <name type="scientific">Oxalobacter formigenes OXCC13</name>
    <dbReference type="NCBI Taxonomy" id="556269"/>
    <lineage>
        <taxon>Bacteria</taxon>
        <taxon>Pseudomonadati</taxon>
        <taxon>Pseudomonadota</taxon>
        <taxon>Betaproteobacteria</taxon>
        <taxon>Burkholderiales</taxon>
        <taxon>Oxalobacteraceae</taxon>
        <taxon>Oxalobacter</taxon>
    </lineage>
</organism>
<evidence type="ECO:0000256" key="8">
    <source>
        <dbReference type="ARBA" id="ARBA00022840"/>
    </source>
</evidence>
<dbReference type="GO" id="GO:0005524">
    <property type="term" value="F:ATP binding"/>
    <property type="evidence" value="ECO:0007669"/>
    <property type="project" value="UniProtKB-KW"/>
</dbReference>
<dbReference type="HAMAP" id="MF_00244">
    <property type="entry name" value="NaMN_adenylyltr"/>
    <property type="match status" value="1"/>
</dbReference>
<evidence type="ECO:0000256" key="2">
    <source>
        <dbReference type="ARBA" id="ARBA00005019"/>
    </source>
</evidence>
<dbReference type="eggNOG" id="COG1057">
    <property type="taxonomic scope" value="Bacteria"/>
</dbReference>
<evidence type="ECO:0000313" key="13">
    <source>
        <dbReference type="EMBL" id="EEO29203.1"/>
    </source>
</evidence>
<sequence>MTRRCIILLGGSFDPVHIGHVELGKYFCKLFKTNELRLIPAGNPWQKPLLKATPEQRIDMLRLAFEPLDLSVTVDTQEIDRPGATYTIDTLKTIRKEVGNDTPLVFIMGADQLLRLDTWHNWRQLFTLTHIAVSARPGLSNSLTLIPKAIADEFSKRFAEPDRIKSSPYGLTYLARDVQVNASATEIRTALQNDQSPVTLVPEQVLKYIKENNLYKN</sequence>
<comment type="similarity">
    <text evidence="3 11">Belongs to the NadD family.</text>
</comment>
<dbReference type="NCBIfam" id="TIGR00482">
    <property type="entry name" value="nicotinate (nicotinamide) nucleotide adenylyltransferase"/>
    <property type="match status" value="1"/>
</dbReference>
<evidence type="ECO:0000313" key="14">
    <source>
        <dbReference type="Proteomes" id="UP000005089"/>
    </source>
</evidence>
<keyword evidence="14" id="KW-1185">Reference proteome</keyword>
<dbReference type="InterPro" id="IPR014729">
    <property type="entry name" value="Rossmann-like_a/b/a_fold"/>
</dbReference>
<dbReference type="NCBIfam" id="TIGR00125">
    <property type="entry name" value="cyt_tran_rel"/>
    <property type="match status" value="1"/>
</dbReference>